<dbReference type="EMBL" id="NGMM01000001">
    <property type="protein sequence ID" value="OTP18739.1"/>
    <property type="molecule type" value="Genomic_DNA"/>
</dbReference>
<evidence type="ECO:0000313" key="3">
    <source>
        <dbReference type="Proteomes" id="UP000195141"/>
    </source>
</evidence>
<reference evidence="2" key="3">
    <citation type="submission" date="2024-03" db="EMBL/GenBank/DDBJ databases">
        <title>The Genome Sequence of Enterococcus sp. DIV0242b.</title>
        <authorList>
            <consortium name="The Broad Institute Genomics Platform"/>
            <consortium name="The Broad Institute Microbial Omics Core"/>
            <consortium name="The Broad Institute Genomic Center for Infectious Diseases"/>
            <person name="Earl A."/>
            <person name="Manson A."/>
            <person name="Gilmore M."/>
            <person name="Schwartman J."/>
            <person name="Shea T."/>
            <person name="Abouelleil A."/>
            <person name="Cao P."/>
            <person name="Chapman S."/>
            <person name="Cusick C."/>
            <person name="Young S."/>
            <person name="Neafsey D."/>
            <person name="Nusbaum C."/>
            <person name="Birren B."/>
        </authorList>
    </citation>
    <scope>NUCLEOTIDE SEQUENCE</scope>
    <source>
        <strain evidence="2">9E7_DIV0242</strain>
    </source>
</reference>
<keyword evidence="3" id="KW-1185">Reference proteome</keyword>
<dbReference type="Proteomes" id="UP000195141">
    <property type="component" value="Chromosome"/>
</dbReference>
<accession>A0A242KCE2</accession>
<name>A0A242KCE2_9ENTE</name>
<evidence type="ECO:0000313" key="1">
    <source>
        <dbReference type="EMBL" id="OTP18739.1"/>
    </source>
</evidence>
<gene>
    <name evidence="2" type="ORF">A5888_000517</name>
    <name evidence="1" type="ORF">A5888_000553</name>
</gene>
<proteinExistence type="predicted"/>
<dbReference type="RefSeq" id="WP_086347693.1">
    <property type="nucleotide sequence ID" value="NZ_CP147247.1"/>
</dbReference>
<reference evidence="2" key="2">
    <citation type="submission" date="2017-05" db="EMBL/GenBank/DDBJ databases">
        <authorList>
            <consortium name="The Broad Institute Genomics Platform"/>
            <consortium name="The Broad Institute Genomic Center for Infectious Diseases"/>
            <person name="Earl A."/>
            <person name="Manson A."/>
            <person name="Schwartman J."/>
            <person name="Gilmore M."/>
            <person name="Abouelleil A."/>
            <person name="Cao P."/>
            <person name="Chapman S."/>
            <person name="Cusick C."/>
            <person name="Shea T."/>
            <person name="Young S."/>
            <person name="Neafsey D."/>
            <person name="Nusbaum C."/>
            <person name="Birren B."/>
        </authorList>
    </citation>
    <scope>NUCLEOTIDE SEQUENCE</scope>
    <source>
        <strain evidence="2">9E7_DIV0242</strain>
    </source>
</reference>
<sequence>MAEVLQEMAAGLEKVSAVHQEVRQSKQAELQKLKQQPKKYVSSLSEHSLTVTEIKVGLMEYKEELERQLQQHMIYRYQSGFASSQITKAQKGLQYIEEAEQLLSDKQQKSVEFLSEIRAITGVEDG</sequence>
<organism evidence="1">
    <name type="scientific">Candidatus Enterococcus clewellii</name>
    <dbReference type="NCBI Taxonomy" id="1834193"/>
    <lineage>
        <taxon>Bacteria</taxon>
        <taxon>Bacillati</taxon>
        <taxon>Bacillota</taxon>
        <taxon>Bacilli</taxon>
        <taxon>Lactobacillales</taxon>
        <taxon>Enterococcaceae</taxon>
        <taxon>Enterococcus</taxon>
    </lineage>
</organism>
<protein>
    <submittedName>
        <fullName evidence="1">Uncharacterized protein</fullName>
    </submittedName>
</protein>
<evidence type="ECO:0000313" key="2">
    <source>
        <dbReference type="EMBL" id="WYJ88798.1"/>
    </source>
</evidence>
<reference evidence="1" key="1">
    <citation type="submission" date="2017-05" db="EMBL/GenBank/DDBJ databases">
        <title>The Genome Sequence of Enterococcus sp. 9E7_DIV0242.</title>
        <authorList>
            <consortium name="The Broad Institute Genomics Platform"/>
            <consortium name="The Broad Institute Genomic Center for Infectious Diseases"/>
            <person name="Earl A."/>
            <person name="Manson A."/>
            <person name="Schwartman J."/>
            <person name="Gilmore M."/>
            <person name="Abouelleil A."/>
            <person name="Cao P."/>
            <person name="Chapman S."/>
            <person name="Cusick C."/>
            <person name="Shea T."/>
            <person name="Young S."/>
            <person name="Neafsey D."/>
            <person name="Nusbaum C."/>
            <person name="Birren B."/>
        </authorList>
    </citation>
    <scope>NUCLEOTIDE SEQUENCE [LARGE SCALE GENOMIC DNA]</scope>
    <source>
        <strain evidence="1">9E7_DIV0242</strain>
    </source>
</reference>
<dbReference type="AlphaFoldDB" id="A0A242KCE2"/>
<dbReference type="EMBL" id="CP147247">
    <property type="protein sequence ID" value="WYJ88798.1"/>
    <property type="molecule type" value="Genomic_DNA"/>
</dbReference>